<evidence type="ECO:0000259" key="1">
    <source>
        <dbReference type="Pfam" id="PF25268"/>
    </source>
</evidence>
<organism evidence="2 3">
    <name type="scientific">Dioscorea zingiberensis</name>
    <dbReference type="NCBI Taxonomy" id="325984"/>
    <lineage>
        <taxon>Eukaryota</taxon>
        <taxon>Viridiplantae</taxon>
        <taxon>Streptophyta</taxon>
        <taxon>Embryophyta</taxon>
        <taxon>Tracheophyta</taxon>
        <taxon>Spermatophyta</taxon>
        <taxon>Magnoliopsida</taxon>
        <taxon>Liliopsida</taxon>
        <taxon>Dioscoreales</taxon>
        <taxon>Dioscoreaceae</taxon>
        <taxon>Dioscorea</taxon>
    </lineage>
</organism>
<keyword evidence="3" id="KW-1185">Reference proteome</keyword>
<proteinExistence type="predicted"/>
<reference evidence="2" key="2">
    <citation type="journal article" date="2022" name="Hortic Res">
        <title>The genome of Dioscorea zingiberensis sheds light on the biosynthesis, origin and evolution of the medicinally important diosgenin saponins.</title>
        <authorList>
            <person name="Li Y."/>
            <person name="Tan C."/>
            <person name="Li Z."/>
            <person name="Guo J."/>
            <person name="Li S."/>
            <person name="Chen X."/>
            <person name="Wang C."/>
            <person name="Dai X."/>
            <person name="Yang H."/>
            <person name="Song W."/>
            <person name="Hou L."/>
            <person name="Xu J."/>
            <person name="Tong Z."/>
            <person name="Xu A."/>
            <person name="Yuan X."/>
            <person name="Wang W."/>
            <person name="Yang Q."/>
            <person name="Chen L."/>
            <person name="Sun Z."/>
            <person name="Wang K."/>
            <person name="Pan B."/>
            <person name="Chen J."/>
            <person name="Bao Y."/>
            <person name="Liu F."/>
            <person name="Qi X."/>
            <person name="Gang D.R."/>
            <person name="Wen J."/>
            <person name="Li J."/>
        </authorList>
    </citation>
    <scope>NUCLEOTIDE SEQUENCE</scope>
    <source>
        <strain evidence="2">Dzin_1.0</strain>
    </source>
</reference>
<feature type="domain" description="DUF7866" evidence="1">
    <location>
        <begin position="31"/>
        <end position="82"/>
    </location>
</feature>
<dbReference type="OrthoDB" id="1871192at2759"/>
<dbReference type="EMBL" id="JAGGNH010000001">
    <property type="protein sequence ID" value="KAJ0988903.1"/>
    <property type="molecule type" value="Genomic_DNA"/>
</dbReference>
<evidence type="ECO:0000313" key="3">
    <source>
        <dbReference type="Proteomes" id="UP001085076"/>
    </source>
</evidence>
<reference evidence="2" key="1">
    <citation type="submission" date="2021-03" db="EMBL/GenBank/DDBJ databases">
        <authorList>
            <person name="Li Z."/>
            <person name="Yang C."/>
        </authorList>
    </citation>
    <scope>NUCLEOTIDE SEQUENCE</scope>
    <source>
        <strain evidence="2">Dzin_1.0</strain>
        <tissue evidence="2">Leaf</tissue>
    </source>
</reference>
<name>A0A9D5DBG2_9LILI</name>
<comment type="caution">
    <text evidence="2">The sequence shown here is derived from an EMBL/GenBank/DDBJ whole genome shotgun (WGS) entry which is preliminary data.</text>
</comment>
<protein>
    <recommendedName>
        <fullName evidence="1">DUF7866 domain-containing protein</fullName>
    </recommendedName>
</protein>
<dbReference type="AlphaFoldDB" id="A0A9D5DBG2"/>
<dbReference type="Proteomes" id="UP001085076">
    <property type="component" value="Miscellaneous, Linkage group lg01"/>
</dbReference>
<dbReference type="InterPro" id="IPR057188">
    <property type="entry name" value="DUF7866"/>
</dbReference>
<sequence>MRVSTRMKPLETIELRGMVVMNETQRRRLGSFQICSLCTCCGGPKGLCMASPCCYAINCHIPNRPFGYCAFTPKFCNCIACHL</sequence>
<accession>A0A9D5DBG2</accession>
<dbReference type="PANTHER" id="PTHR33786:SF2">
    <property type="entry name" value="UBIQUITIN CARBOXYL-TERMINAL HYDROLASE"/>
    <property type="match status" value="1"/>
</dbReference>
<evidence type="ECO:0000313" key="2">
    <source>
        <dbReference type="EMBL" id="KAJ0988903.1"/>
    </source>
</evidence>
<dbReference type="Pfam" id="PF25268">
    <property type="entry name" value="DUF7866"/>
    <property type="match status" value="1"/>
</dbReference>
<gene>
    <name evidence="2" type="ORF">J5N97_007259</name>
</gene>
<dbReference type="PANTHER" id="PTHR33786">
    <property type="entry name" value="UBIQUITIN CARBOXYL-TERMINAL HYDROLASE"/>
    <property type="match status" value="1"/>
</dbReference>